<dbReference type="AlphaFoldDB" id="A0A849AJI1"/>
<dbReference type="InterPro" id="IPR032716">
    <property type="entry name" value="ACC_epsilon"/>
</dbReference>
<gene>
    <name evidence="2" type="ORF">HJ588_12900</name>
</gene>
<feature type="region of interest" description="Disordered" evidence="1">
    <location>
        <begin position="50"/>
        <end position="79"/>
    </location>
</feature>
<reference evidence="2 3" key="1">
    <citation type="submission" date="2020-05" db="EMBL/GenBank/DDBJ databases">
        <title>Flexivirga sp. ID2601S isolated from air conditioner.</title>
        <authorList>
            <person name="Kim D.H."/>
        </authorList>
    </citation>
    <scope>NUCLEOTIDE SEQUENCE [LARGE SCALE GENOMIC DNA]</scope>
    <source>
        <strain evidence="2 3">ID2601S</strain>
    </source>
</reference>
<accession>A0A849AJI1</accession>
<evidence type="ECO:0000313" key="3">
    <source>
        <dbReference type="Proteomes" id="UP000557772"/>
    </source>
</evidence>
<dbReference type="Pfam" id="PF13822">
    <property type="entry name" value="ACC_epsilon"/>
    <property type="match status" value="1"/>
</dbReference>
<dbReference type="RefSeq" id="WP_171156195.1">
    <property type="nucleotide sequence ID" value="NZ_JABENB010000002.1"/>
</dbReference>
<proteinExistence type="predicted"/>
<organism evidence="2 3">
    <name type="scientific">Flexivirga aerilata</name>
    <dbReference type="NCBI Taxonomy" id="1656889"/>
    <lineage>
        <taxon>Bacteria</taxon>
        <taxon>Bacillati</taxon>
        <taxon>Actinomycetota</taxon>
        <taxon>Actinomycetes</taxon>
        <taxon>Micrococcales</taxon>
        <taxon>Dermacoccaceae</taxon>
        <taxon>Flexivirga</taxon>
    </lineage>
</organism>
<evidence type="ECO:0000256" key="1">
    <source>
        <dbReference type="SAM" id="MobiDB-lite"/>
    </source>
</evidence>
<keyword evidence="3" id="KW-1185">Reference proteome</keyword>
<dbReference type="GO" id="GO:0003989">
    <property type="term" value="F:acetyl-CoA carboxylase activity"/>
    <property type="evidence" value="ECO:0007669"/>
    <property type="project" value="InterPro"/>
</dbReference>
<sequence length="79" mass="7931">MSDQQTPESAPDTTSEAAAEAAKTPQLQVLSGNATAAEIAAVVAVLSAVGGGDEAPEPSRGSAWTGRARTGWRSPALPR</sequence>
<evidence type="ECO:0008006" key="4">
    <source>
        <dbReference type="Google" id="ProtNLM"/>
    </source>
</evidence>
<dbReference type="EMBL" id="JABENB010000002">
    <property type="protein sequence ID" value="NNG40163.1"/>
    <property type="molecule type" value="Genomic_DNA"/>
</dbReference>
<evidence type="ECO:0000313" key="2">
    <source>
        <dbReference type="EMBL" id="NNG40163.1"/>
    </source>
</evidence>
<feature type="region of interest" description="Disordered" evidence="1">
    <location>
        <begin position="1"/>
        <end position="23"/>
    </location>
</feature>
<name>A0A849AJI1_9MICO</name>
<dbReference type="Proteomes" id="UP000557772">
    <property type="component" value="Unassembled WGS sequence"/>
</dbReference>
<protein>
    <recommendedName>
        <fullName evidence="4">Acyl-CoA carboxylase subunit epsilon</fullName>
    </recommendedName>
</protein>
<comment type="caution">
    <text evidence="2">The sequence shown here is derived from an EMBL/GenBank/DDBJ whole genome shotgun (WGS) entry which is preliminary data.</text>
</comment>
<feature type="compositionally biased region" description="Polar residues" evidence="1">
    <location>
        <begin position="1"/>
        <end position="15"/>
    </location>
</feature>
<dbReference type="GO" id="GO:0004658">
    <property type="term" value="F:propionyl-CoA carboxylase activity"/>
    <property type="evidence" value="ECO:0007669"/>
    <property type="project" value="InterPro"/>
</dbReference>